<comment type="caution">
    <text evidence="1">The sequence shown here is derived from an EMBL/GenBank/DDBJ whole genome shotgun (WGS) entry which is preliminary data.</text>
</comment>
<reference evidence="1 2" key="1">
    <citation type="submission" date="2017-08" db="EMBL/GenBank/DDBJ databases">
        <title>Draft Genome Sequence of Hafnia alvei CITHA-6 Isolated from Raw Bovine Milk.</title>
        <authorList>
            <person name="Culligan E.P."/>
            <person name="Mcsweeney A."/>
            <person name="O'Doherty C."/>
            <person name="Gleeson E."/>
            <person name="O'Riordan D."/>
            <person name="Sleator R.D."/>
        </authorList>
    </citation>
    <scope>NUCLEOTIDE SEQUENCE [LARGE SCALE GENOMIC DNA]</scope>
    <source>
        <strain evidence="1 2">CITHA-6</strain>
    </source>
</reference>
<proteinExistence type="predicted"/>
<dbReference type="GO" id="GO:0004386">
    <property type="term" value="F:helicase activity"/>
    <property type="evidence" value="ECO:0007669"/>
    <property type="project" value="UniProtKB-KW"/>
</dbReference>
<keyword evidence="1" id="KW-0347">Helicase</keyword>
<keyword evidence="2" id="KW-1185">Reference proteome</keyword>
<evidence type="ECO:0000313" key="1">
    <source>
        <dbReference type="EMBL" id="PAV94401.1"/>
    </source>
</evidence>
<name>A0A2A2M6V9_9GAMM</name>
<dbReference type="RefSeq" id="WP_039185867.1">
    <property type="nucleotide sequence ID" value="NZ_CAUFSP010000002.1"/>
</dbReference>
<protein>
    <submittedName>
        <fullName evidence="1">Primosomal protein N' (Replication factor Y)-superfamily II helicase</fullName>
    </submittedName>
</protein>
<dbReference type="InterPro" id="IPR029037">
    <property type="entry name" value="DUF1407/YfgJ-like_sf"/>
</dbReference>
<dbReference type="AlphaFoldDB" id="A0A2A2M6V9"/>
<dbReference type="Proteomes" id="UP000218796">
    <property type="component" value="Unassembled WGS sequence"/>
</dbReference>
<dbReference type="SUPFAM" id="SSF161187">
    <property type="entry name" value="YfgJ-like"/>
    <property type="match status" value="1"/>
</dbReference>
<dbReference type="GeneID" id="69637343"/>
<dbReference type="InterPro" id="IPR010807">
    <property type="entry name" value="YfgJ-like"/>
</dbReference>
<keyword evidence="1" id="KW-0378">Hydrolase</keyword>
<dbReference type="OrthoDB" id="5405751at2"/>
<dbReference type="EMBL" id="NQMS01000014">
    <property type="protein sequence ID" value="PAV94401.1"/>
    <property type="molecule type" value="Genomic_DNA"/>
</dbReference>
<dbReference type="Pfam" id="PF07191">
    <property type="entry name" value="Zn_ribbon_6"/>
    <property type="match status" value="1"/>
</dbReference>
<dbReference type="Gene3D" id="2.10.290.10">
    <property type="entry name" value="YfgJ-like"/>
    <property type="match status" value="1"/>
</dbReference>
<keyword evidence="1" id="KW-0067">ATP-binding</keyword>
<keyword evidence="1" id="KW-0547">Nucleotide-binding</keyword>
<organism evidence="1 2">
    <name type="scientific">Hafnia paralvei</name>
    <dbReference type="NCBI Taxonomy" id="546367"/>
    <lineage>
        <taxon>Bacteria</taxon>
        <taxon>Pseudomonadati</taxon>
        <taxon>Pseudomonadota</taxon>
        <taxon>Gammaproteobacteria</taxon>
        <taxon>Enterobacterales</taxon>
        <taxon>Hafniaceae</taxon>
        <taxon>Hafnia</taxon>
    </lineage>
</organism>
<sequence length="73" mass="8383">MDVLCPKCQQQMQWINGDYYCPNCQQAYHQHADCPECGKPLQELKACGAVDYLCQHGHGMISKKRVKFSYSVK</sequence>
<gene>
    <name evidence="1" type="ORF">CJD50_21390</name>
</gene>
<accession>A0A2A2M6V9</accession>
<evidence type="ECO:0000313" key="2">
    <source>
        <dbReference type="Proteomes" id="UP000218796"/>
    </source>
</evidence>